<dbReference type="AlphaFoldDB" id="A0A5P8E6B3"/>
<protein>
    <recommendedName>
        <fullName evidence="4">Ig-like domain-containing protein</fullName>
    </recommendedName>
</protein>
<evidence type="ECO:0000313" key="3">
    <source>
        <dbReference type="Proteomes" id="UP000249375"/>
    </source>
</evidence>
<dbReference type="RefSeq" id="WP_111897388.1">
    <property type="nucleotide sequence ID" value="NZ_CP033459.1"/>
</dbReference>
<dbReference type="OrthoDB" id="1086619at2"/>
<accession>A0A5P8E6B3</accession>
<dbReference type="KEGG" id="alq:C7Y71_005555"/>
<dbReference type="PROSITE" id="PS51257">
    <property type="entry name" value="PROKAR_LIPOPROTEIN"/>
    <property type="match status" value="1"/>
</dbReference>
<evidence type="ECO:0000313" key="2">
    <source>
        <dbReference type="EMBL" id="QFQ12521.1"/>
    </source>
</evidence>
<name>A0A5P8E6B3_9BACT</name>
<dbReference type="EMBL" id="CP033459">
    <property type="protein sequence ID" value="QFQ12521.1"/>
    <property type="molecule type" value="Genomic_DNA"/>
</dbReference>
<keyword evidence="3" id="KW-1185">Reference proteome</keyword>
<gene>
    <name evidence="2" type="ORF">C7Y71_005555</name>
</gene>
<evidence type="ECO:0008006" key="4">
    <source>
        <dbReference type="Google" id="ProtNLM"/>
    </source>
</evidence>
<keyword evidence="1" id="KW-0732">Signal</keyword>
<reference evidence="2 3" key="1">
    <citation type="submission" date="2018-11" db="EMBL/GenBank/DDBJ databases">
        <authorList>
            <person name="Na S.W."/>
            <person name="Baik M."/>
        </authorList>
    </citation>
    <scope>NUCLEOTIDE SEQUENCE [LARGE SCALE GENOMIC DNA]</scope>
    <source>
        <strain evidence="2 3">E39</strain>
    </source>
</reference>
<evidence type="ECO:0000256" key="1">
    <source>
        <dbReference type="SAM" id="SignalP"/>
    </source>
</evidence>
<proteinExistence type="predicted"/>
<sequence length="127" mass="13491">MKFKDLIIVCKILAAGIVLAVAASCTGEDRSGEQPFKPTVRTLNVEVADQAVTVTGEIEASPNSSIRECGFEYWSDNLSAVKVLSDDSTSIFRATADSLEPGAYSCTAFARNGMGTSRGDTLSFNID</sequence>
<dbReference type="Proteomes" id="UP000249375">
    <property type="component" value="Chromosome"/>
</dbReference>
<organism evidence="2 3">
    <name type="scientific">Pseudoprevotella muciniphila</name>
    <dbReference type="NCBI Taxonomy" id="2133944"/>
    <lineage>
        <taxon>Bacteria</taxon>
        <taxon>Pseudomonadati</taxon>
        <taxon>Bacteroidota</taxon>
        <taxon>Bacteroidia</taxon>
        <taxon>Bacteroidales</taxon>
        <taxon>Prevotellaceae</taxon>
        <taxon>Pseudoprevotella</taxon>
    </lineage>
</organism>
<feature type="chain" id="PRO_5024393626" description="Ig-like domain-containing protein" evidence="1">
    <location>
        <begin position="21"/>
        <end position="127"/>
    </location>
</feature>
<feature type="signal peptide" evidence="1">
    <location>
        <begin position="1"/>
        <end position="20"/>
    </location>
</feature>